<comment type="caution">
    <text evidence="3">The sequence shown here is derived from an EMBL/GenBank/DDBJ whole genome shotgun (WGS) entry which is preliminary data.</text>
</comment>
<dbReference type="InterPro" id="IPR001509">
    <property type="entry name" value="Epimerase_deHydtase"/>
</dbReference>
<name>A0A5J4KYD9_9ZZZZ</name>
<dbReference type="InterPro" id="IPR036291">
    <property type="entry name" value="NAD(P)-bd_dom_sf"/>
</dbReference>
<dbReference type="PANTHER" id="PTHR43000">
    <property type="entry name" value="DTDP-D-GLUCOSE 4,6-DEHYDRATASE-RELATED"/>
    <property type="match status" value="1"/>
</dbReference>
<accession>A0A5J4KYD9</accession>
<feature type="domain" description="NAD-dependent epimerase/dehydratase" evidence="2">
    <location>
        <begin position="10"/>
        <end position="241"/>
    </location>
</feature>
<evidence type="ECO:0000259" key="2">
    <source>
        <dbReference type="Pfam" id="PF01370"/>
    </source>
</evidence>
<dbReference type="Gene3D" id="3.40.50.720">
    <property type="entry name" value="NAD(P)-binding Rossmann-like Domain"/>
    <property type="match status" value="1"/>
</dbReference>
<dbReference type="SUPFAM" id="SSF51735">
    <property type="entry name" value="NAD(P)-binding Rossmann-fold domains"/>
    <property type="match status" value="1"/>
</dbReference>
<dbReference type="EMBL" id="BLAB01000001">
    <property type="protein sequence ID" value="GER94618.1"/>
    <property type="molecule type" value="Genomic_DNA"/>
</dbReference>
<reference evidence="3" key="1">
    <citation type="submission" date="2019-10" db="EMBL/GenBank/DDBJ databases">
        <title>Metagenomic sequencing of thiosulfate-disproportionating enrichment culture.</title>
        <authorList>
            <person name="Umezawa K."/>
            <person name="Kojima H."/>
            <person name="Fukui M."/>
        </authorList>
    </citation>
    <scope>NUCLEOTIDE SEQUENCE</scope>
    <source>
        <strain evidence="3">45J</strain>
    </source>
</reference>
<evidence type="ECO:0000313" key="3">
    <source>
        <dbReference type="EMBL" id="GER94618.1"/>
    </source>
</evidence>
<dbReference type="PRINTS" id="PR01713">
    <property type="entry name" value="NUCEPIMERASE"/>
</dbReference>
<organism evidence="3">
    <name type="scientific">hot springs metagenome</name>
    <dbReference type="NCBI Taxonomy" id="433727"/>
    <lineage>
        <taxon>unclassified sequences</taxon>
        <taxon>metagenomes</taxon>
        <taxon>ecological metagenomes</taxon>
    </lineage>
</organism>
<evidence type="ECO:0000256" key="1">
    <source>
        <dbReference type="ARBA" id="ARBA00007637"/>
    </source>
</evidence>
<comment type="similarity">
    <text evidence="1">Belongs to the NAD(P)-dependent epimerase/dehydratase family.</text>
</comment>
<gene>
    <name evidence="3" type="ORF">A45J_2382</name>
</gene>
<dbReference type="AlphaFoldDB" id="A0A5J4KYD9"/>
<protein>
    <submittedName>
        <fullName evidence="3">NAD(P)-dependent oxidoreductase</fullName>
    </submittedName>
</protein>
<proteinExistence type="inferred from homology"/>
<sequence length="313" mass="34980">MNTFTSTDRILIIGGTGFIGRHLTGRCLKDTPYVTCISLGNEHGKNFSKQNVEFIQADITNKEQLRLTLTLSNKHFDYVFNLGGYIDHTPYLKGGRRLIESHFIGLMNLVDCLDKERLKGFVQIGSSDEYGNAPAPQKETMREMPISPYSLSKAAASQFIQMLSHTEGFPGVVLRFFLVYGPGQDDKRFLPQIIKACLKNEEFKTSEGAQLRDFCYVEDVVDAMIMAALSGEAKGHVINIASGVPLSIRKVVQKVVTMIGGGKPLWGSHPYREGENMELYADISLAKKLLGWKPQTSLEDGLKKTINYYRSKL</sequence>
<dbReference type="Pfam" id="PF01370">
    <property type="entry name" value="Epimerase"/>
    <property type="match status" value="1"/>
</dbReference>